<sequence>MAREIIIQKSLYHPNVIQFIESSRPHSKPKSAVGTPQYMAPEVREREYNGKRITIEDVNKHQWFKERELPEAIQVTKENPRLSHQSDEEIEKI</sequence>
<dbReference type="Proteomes" id="UP000237347">
    <property type="component" value="Unassembled WGS sequence"/>
</dbReference>
<gene>
    <name evidence="1" type="ORF">CFP56_007052</name>
</gene>
<comment type="caution">
    <text evidence="1">The sequence shown here is derived from an EMBL/GenBank/DDBJ whole genome shotgun (WGS) entry which is preliminary data.</text>
</comment>
<organism evidence="1 2">
    <name type="scientific">Quercus suber</name>
    <name type="common">Cork oak</name>
    <dbReference type="NCBI Taxonomy" id="58331"/>
    <lineage>
        <taxon>Eukaryota</taxon>
        <taxon>Viridiplantae</taxon>
        <taxon>Streptophyta</taxon>
        <taxon>Embryophyta</taxon>
        <taxon>Tracheophyta</taxon>
        <taxon>Spermatophyta</taxon>
        <taxon>Magnoliopsida</taxon>
        <taxon>eudicotyledons</taxon>
        <taxon>Gunneridae</taxon>
        <taxon>Pentapetalae</taxon>
        <taxon>rosids</taxon>
        <taxon>fabids</taxon>
        <taxon>Fagales</taxon>
        <taxon>Fagaceae</taxon>
        <taxon>Quercus</taxon>
    </lineage>
</organism>
<dbReference type="EMBL" id="PKMF04000145">
    <property type="protein sequence ID" value="KAK7847203.1"/>
    <property type="molecule type" value="Genomic_DNA"/>
</dbReference>
<dbReference type="AlphaFoldDB" id="A0AAW0L691"/>
<evidence type="ECO:0000313" key="2">
    <source>
        <dbReference type="Proteomes" id="UP000237347"/>
    </source>
</evidence>
<evidence type="ECO:0008006" key="3">
    <source>
        <dbReference type="Google" id="ProtNLM"/>
    </source>
</evidence>
<dbReference type="SUPFAM" id="SSF56112">
    <property type="entry name" value="Protein kinase-like (PK-like)"/>
    <property type="match status" value="1"/>
</dbReference>
<feature type="non-terminal residue" evidence="1">
    <location>
        <position position="93"/>
    </location>
</feature>
<reference evidence="1 2" key="1">
    <citation type="journal article" date="2018" name="Sci. Data">
        <title>The draft genome sequence of cork oak.</title>
        <authorList>
            <person name="Ramos A.M."/>
            <person name="Usie A."/>
            <person name="Barbosa P."/>
            <person name="Barros P.M."/>
            <person name="Capote T."/>
            <person name="Chaves I."/>
            <person name="Simoes F."/>
            <person name="Abreu I."/>
            <person name="Carrasquinho I."/>
            <person name="Faro C."/>
            <person name="Guimaraes J.B."/>
            <person name="Mendonca D."/>
            <person name="Nobrega F."/>
            <person name="Rodrigues L."/>
            <person name="Saibo N.J.M."/>
            <person name="Varela M.C."/>
            <person name="Egas C."/>
            <person name="Matos J."/>
            <person name="Miguel C.M."/>
            <person name="Oliveira M.M."/>
            <person name="Ricardo C.P."/>
            <person name="Goncalves S."/>
        </authorList>
    </citation>
    <scope>NUCLEOTIDE SEQUENCE [LARGE SCALE GENOMIC DNA]</scope>
    <source>
        <strain evidence="2">cv. HL8</strain>
    </source>
</reference>
<protein>
    <recommendedName>
        <fullName evidence="3">Protein kinase domain-containing protein</fullName>
    </recommendedName>
</protein>
<name>A0AAW0L691_QUESU</name>
<dbReference type="InterPro" id="IPR011009">
    <property type="entry name" value="Kinase-like_dom_sf"/>
</dbReference>
<proteinExistence type="predicted"/>
<evidence type="ECO:0000313" key="1">
    <source>
        <dbReference type="EMBL" id="KAK7847203.1"/>
    </source>
</evidence>
<accession>A0AAW0L691</accession>
<keyword evidence="2" id="KW-1185">Reference proteome</keyword>